<evidence type="ECO:0000256" key="18">
    <source>
        <dbReference type="RuleBase" id="RU003664"/>
    </source>
</evidence>
<dbReference type="GO" id="GO:0008360">
    <property type="term" value="P:regulation of cell shape"/>
    <property type="evidence" value="ECO:0007669"/>
    <property type="project" value="UniProtKB-KW"/>
</dbReference>
<dbReference type="Pfam" id="PF02875">
    <property type="entry name" value="Mur_ligase_C"/>
    <property type="match status" value="1"/>
</dbReference>
<organism evidence="21 22">
    <name type="scientific">Candidatus Fimiplasma intestinipullorum</name>
    <dbReference type="NCBI Taxonomy" id="2840825"/>
    <lineage>
        <taxon>Bacteria</taxon>
        <taxon>Bacillati</taxon>
        <taxon>Bacillota</taxon>
        <taxon>Clostridia</taxon>
        <taxon>Eubacteriales</taxon>
        <taxon>Candidatus Fimiplasma</taxon>
    </lineage>
</organism>
<keyword evidence="10 17" id="KW-0067">ATP-binding</keyword>
<evidence type="ECO:0000256" key="17">
    <source>
        <dbReference type="HAMAP-Rule" id="MF_00639"/>
    </source>
</evidence>
<evidence type="ECO:0000256" key="12">
    <source>
        <dbReference type="ARBA" id="ARBA00022984"/>
    </source>
</evidence>
<keyword evidence="9 17" id="KW-0547">Nucleotide-binding</keyword>
<keyword evidence="11 17" id="KW-0133">Cell shape</keyword>
<gene>
    <name evidence="17" type="primary">murD</name>
    <name evidence="21" type="ORF">IAD15_04885</name>
</gene>
<dbReference type="GO" id="GO:0071555">
    <property type="term" value="P:cell wall organization"/>
    <property type="evidence" value="ECO:0007669"/>
    <property type="project" value="UniProtKB-KW"/>
</dbReference>
<comment type="pathway">
    <text evidence="3 17 18">Cell wall biogenesis; peptidoglycan biosynthesis.</text>
</comment>
<feature type="binding site" evidence="17">
    <location>
        <begin position="116"/>
        <end position="122"/>
    </location>
    <ligand>
        <name>ATP</name>
        <dbReference type="ChEBI" id="CHEBI:30616"/>
    </ligand>
</feature>
<evidence type="ECO:0000256" key="14">
    <source>
        <dbReference type="ARBA" id="ARBA00030398"/>
    </source>
</evidence>
<keyword evidence="17 18" id="KW-0131">Cell cycle</keyword>
<evidence type="ECO:0000256" key="6">
    <source>
        <dbReference type="ARBA" id="ARBA00015655"/>
    </source>
</evidence>
<comment type="similarity">
    <text evidence="4 17">Belongs to the MurCDEF family.</text>
</comment>
<evidence type="ECO:0000256" key="9">
    <source>
        <dbReference type="ARBA" id="ARBA00022741"/>
    </source>
</evidence>
<accession>A0A9D1HP87</accession>
<dbReference type="InterPro" id="IPR013221">
    <property type="entry name" value="Mur_ligase_cen"/>
</dbReference>
<dbReference type="SUPFAM" id="SSF53244">
    <property type="entry name" value="MurD-like peptide ligases, peptide-binding domain"/>
    <property type="match status" value="1"/>
</dbReference>
<proteinExistence type="inferred from homology"/>
<reference evidence="21" key="1">
    <citation type="submission" date="2020-10" db="EMBL/GenBank/DDBJ databases">
        <authorList>
            <person name="Gilroy R."/>
        </authorList>
    </citation>
    <scope>NUCLEOTIDE SEQUENCE</scope>
    <source>
        <strain evidence="21">CHK195-11698</strain>
    </source>
</reference>
<dbReference type="SUPFAM" id="SSF53623">
    <property type="entry name" value="MurD-like peptide ligases, catalytic domain"/>
    <property type="match status" value="1"/>
</dbReference>
<feature type="domain" description="Mur ligase central" evidence="20">
    <location>
        <begin position="114"/>
        <end position="295"/>
    </location>
</feature>
<evidence type="ECO:0000256" key="2">
    <source>
        <dbReference type="ARBA" id="ARBA00004496"/>
    </source>
</evidence>
<evidence type="ECO:0000259" key="20">
    <source>
        <dbReference type="Pfam" id="PF08245"/>
    </source>
</evidence>
<dbReference type="Pfam" id="PF08245">
    <property type="entry name" value="Mur_ligase_M"/>
    <property type="match status" value="1"/>
</dbReference>
<evidence type="ECO:0000256" key="7">
    <source>
        <dbReference type="ARBA" id="ARBA00022490"/>
    </source>
</evidence>
<comment type="function">
    <text evidence="1 17 18">Cell wall formation. Catalyzes the addition of glutamate to the nucleotide precursor UDP-N-acetylmuramoyl-L-alanine (UMA).</text>
</comment>
<protein>
    <recommendedName>
        <fullName evidence="6 17">UDP-N-acetylmuramoylalanine--D-glutamate ligase</fullName>
        <ecNumber evidence="5 17">6.3.2.9</ecNumber>
    </recommendedName>
    <alternativeName>
        <fullName evidence="15 17">D-glutamic acid-adding enzyme</fullName>
    </alternativeName>
    <alternativeName>
        <fullName evidence="14 17">UDP-N-acetylmuramoyl-L-alanyl-D-glutamate synthetase</fullName>
    </alternativeName>
</protein>
<dbReference type="Gene3D" id="3.40.1190.10">
    <property type="entry name" value="Mur-like, catalytic domain"/>
    <property type="match status" value="1"/>
</dbReference>
<comment type="catalytic activity">
    <reaction evidence="16 17 18">
        <text>UDP-N-acetyl-alpha-D-muramoyl-L-alanine + D-glutamate + ATP = UDP-N-acetyl-alpha-D-muramoyl-L-alanyl-D-glutamate + ADP + phosphate + H(+)</text>
        <dbReference type="Rhea" id="RHEA:16429"/>
        <dbReference type="ChEBI" id="CHEBI:15378"/>
        <dbReference type="ChEBI" id="CHEBI:29986"/>
        <dbReference type="ChEBI" id="CHEBI:30616"/>
        <dbReference type="ChEBI" id="CHEBI:43474"/>
        <dbReference type="ChEBI" id="CHEBI:83898"/>
        <dbReference type="ChEBI" id="CHEBI:83900"/>
        <dbReference type="ChEBI" id="CHEBI:456216"/>
        <dbReference type="EC" id="6.3.2.9"/>
    </reaction>
</comment>
<evidence type="ECO:0000256" key="10">
    <source>
        <dbReference type="ARBA" id="ARBA00022840"/>
    </source>
</evidence>
<dbReference type="InterPro" id="IPR036615">
    <property type="entry name" value="Mur_ligase_C_dom_sf"/>
</dbReference>
<keyword evidence="8 17" id="KW-0436">Ligase</keyword>
<keyword evidence="13 17" id="KW-0961">Cell wall biogenesis/degradation</keyword>
<dbReference type="PANTHER" id="PTHR43692">
    <property type="entry name" value="UDP-N-ACETYLMURAMOYLALANINE--D-GLUTAMATE LIGASE"/>
    <property type="match status" value="1"/>
</dbReference>
<comment type="caution">
    <text evidence="21">The sequence shown here is derived from an EMBL/GenBank/DDBJ whole genome shotgun (WGS) entry which is preliminary data.</text>
</comment>
<evidence type="ECO:0000256" key="16">
    <source>
        <dbReference type="ARBA" id="ARBA00047632"/>
    </source>
</evidence>
<comment type="subcellular location">
    <subcellularLocation>
        <location evidence="2 17 18">Cytoplasm</location>
    </subcellularLocation>
</comment>
<keyword evidence="12 17" id="KW-0573">Peptidoglycan synthesis</keyword>
<dbReference type="Gene3D" id="3.90.190.20">
    <property type="entry name" value="Mur ligase, C-terminal domain"/>
    <property type="match status" value="1"/>
</dbReference>
<evidence type="ECO:0000256" key="15">
    <source>
        <dbReference type="ARBA" id="ARBA00032324"/>
    </source>
</evidence>
<dbReference type="GO" id="GO:0051301">
    <property type="term" value="P:cell division"/>
    <property type="evidence" value="ECO:0007669"/>
    <property type="project" value="UniProtKB-KW"/>
</dbReference>
<keyword evidence="17 18" id="KW-0132">Cell division</keyword>
<evidence type="ECO:0000259" key="19">
    <source>
        <dbReference type="Pfam" id="PF02875"/>
    </source>
</evidence>
<dbReference type="HAMAP" id="MF_00639">
    <property type="entry name" value="MurD"/>
    <property type="match status" value="1"/>
</dbReference>
<evidence type="ECO:0000256" key="3">
    <source>
        <dbReference type="ARBA" id="ARBA00004752"/>
    </source>
</evidence>
<dbReference type="NCBIfam" id="TIGR01087">
    <property type="entry name" value="murD"/>
    <property type="match status" value="1"/>
</dbReference>
<dbReference type="GO" id="GO:0008764">
    <property type="term" value="F:UDP-N-acetylmuramoylalanine-D-glutamate ligase activity"/>
    <property type="evidence" value="ECO:0007669"/>
    <property type="project" value="UniProtKB-UniRule"/>
</dbReference>
<name>A0A9D1HP87_9FIRM</name>
<dbReference type="Proteomes" id="UP000824175">
    <property type="component" value="Unassembled WGS sequence"/>
</dbReference>
<dbReference type="EMBL" id="DVMJ01000041">
    <property type="protein sequence ID" value="HIU13387.1"/>
    <property type="molecule type" value="Genomic_DNA"/>
</dbReference>
<evidence type="ECO:0000256" key="5">
    <source>
        <dbReference type="ARBA" id="ARBA00012212"/>
    </source>
</evidence>
<dbReference type="InterPro" id="IPR005762">
    <property type="entry name" value="MurD"/>
</dbReference>
<dbReference type="Gene3D" id="3.40.50.720">
    <property type="entry name" value="NAD(P)-binding Rossmann-like Domain"/>
    <property type="match status" value="1"/>
</dbReference>
<dbReference type="PANTHER" id="PTHR43692:SF1">
    <property type="entry name" value="UDP-N-ACETYLMURAMOYLALANINE--D-GLUTAMATE LIGASE"/>
    <property type="match status" value="1"/>
</dbReference>
<evidence type="ECO:0000313" key="21">
    <source>
        <dbReference type="EMBL" id="HIU13387.1"/>
    </source>
</evidence>
<dbReference type="GO" id="GO:0005524">
    <property type="term" value="F:ATP binding"/>
    <property type="evidence" value="ECO:0007669"/>
    <property type="project" value="UniProtKB-UniRule"/>
</dbReference>
<dbReference type="SUPFAM" id="SSF51984">
    <property type="entry name" value="MurCD N-terminal domain"/>
    <property type="match status" value="1"/>
</dbReference>
<reference evidence="21" key="2">
    <citation type="journal article" date="2021" name="PeerJ">
        <title>Extensive microbial diversity within the chicken gut microbiome revealed by metagenomics and culture.</title>
        <authorList>
            <person name="Gilroy R."/>
            <person name="Ravi A."/>
            <person name="Getino M."/>
            <person name="Pursley I."/>
            <person name="Horton D.L."/>
            <person name="Alikhan N.F."/>
            <person name="Baker D."/>
            <person name="Gharbi K."/>
            <person name="Hall N."/>
            <person name="Watson M."/>
            <person name="Adriaenssens E.M."/>
            <person name="Foster-Nyarko E."/>
            <person name="Jarju S."/>
            <person name="Secka A."/>
            <person name="Antonio M."/>
            <person name="Oren A."/>
            <person name="Chaudhuri R.R."/>
            <person name="La Ragione R."/>
            <person name="Hildebrand F."/>
            <person name="Pallen M.J."/>
        </authorList>
    </citation>
    <scope>NUCLEOTIDE SEQUENCE</scope>
    <source>
        <strain evidence="21">CHK195-11698</strain>
    </source>
</reference>
<dbReference type="GO" id="GO:0009252">
    <property type="term" value="P:peptidoglycan biosynthetic process"/>
    <property type="evidence" value="ECO:0007669"/>
    <property type="project" value="UniProtKB-UniRule"/>
</dbReference>
<evidence type="ECO:0000313" key="22">
    <source>
        <dbReference type="Proteomes" id="UP000824175"/>
    </source>
</evidence>
<dbReference type="InterPro" id="IPR004101">
    <property type="entry name" value="Mur_ligase_C"/>
</dbReference>
<evidence type="ECO:0000256" key="4">
    <source>
        <dbReference type="ARBA" id="ARBA00010416"/>
    </source>
</evidence>
<sequence length="451" mass="50954">MEIKNQPVLVLGAARSGMAAIRVLASRGAKITLNESKPLEALSEREELERLGVEIVAGGQPSELFERDFAFVVKNPGIKYTEWFIERLEDRGIPIYTEIELAYQLASWHHYLAVTGTNGKTTTVTLIGEILKKAFPGRTYVAGNIGTPLCEVLLEEKLDERQDCYLVLEMSNFQLLNIDQFKPEVATIINLTPDHLDYMRSLDEYYASKTRIYMNQDRQDQFVLNEDDPMILEYMKQYPPHASIIPLTMQETKRIGRYHLADGWIMDRDQKVLALEKIQMVGRQNIQNVMIAIAFAKAVGVTNEVINDVISHFPGVEHRVEFVRELDGVRYYNDSKGTNTDATIVAVESFTQPVILLVGGKEKNLPMDELKKHLGHVKQVIGYGACGKRLVDDLVGEEGLYYPTMDEALAKARSLAKAGDVVLLSPTTSSFDQFHSFEERGTYFKKCVMSM</sequence>
<dbReference type="AlphaFoldDB" id="A0A9D1HP87"/>
<evidence type="ECO:0000256" key="13">
    <source>
        <dbReference type="ARBA" id="ARBA00023316"/>
    </source>
</evidence>
<feature type="domain" description="Mur ligase C-terminal" evidence="19">
    <location>
        <begin position="318"/>
        <end position="426"/>
    </location>
</feature>
<evidence type="ECO:0000256" key="8">
    <source>
        <dbReference type="ARBA" id="ARBA00022598"/>
    </source>
</evidence>
<dbReference type="InterPro" id="IPR036565">
    <property type="entry name" value="Mur-like_cat_sf"/>
</dbReference>
<dbReference type="GO" id="GO:0005737">
    <property type="term" value="C:cytoplasm"/>
    <property type="evidence" value="ECO:0007669"/>
    <property type="project" value="UniProtKB-SubCell"/>
</dbReference>
<evidence type="ECO:0000256" key="1">
    <source>
        <dbReference type="ARBA" id="ARBA00002734"/>
    </source>
</evidence>
<evidence type="ECO:0000256" key="11">
    <source>
        <dbReference type="ARBA" id="ARBA00022960"/>
    </source>
</evidence>
<dbReference type="EC" id="6.3.2.9" evidence="5 17"/>
<keyword evidence="7 17" id="KW-0963">Cytoplasm</keyword>